<proteinExistence type="predicted"/>
<reference evidence="1 2" key="1">
    <citation type="journal article" date="2019" name="Sci. Rep.">
        <title>Orb-weaving spider Araneus ventricosus genome elucidates the spidroin gene catalogue.</title>
        <authorList>
            <person name="Kono N."/>
            <person name="Nakamura H."/>
            <person name="Ohtoshi R."/>
            <person name="Moran D.A.P."/>
            <person name="Shinohara A."/>
            <person name="Yoshida Y."/>
            <person name="Fujiwara M."/>
            <person name="Mori M."/>
            <person name="Tomita M."/>
            <person name="Arakawa K."/>
        </authorList>
    </citation>
    <scope>NUCLEOTIDE SEQUENCE [LARGE SCALE GENOMIC DNA]</scope>
</reference>
<feature type="non-terminal residue" evidence="1">
    <location>
        <position position="79"/>
    </location>
</feature>
<evidence type="ECO:0000313" key="1">
    <source>
        <dbReference type="EMBL" id="GBM27626.1"/>
    </source>
</evidence>
<sequence length="79" mass="8864">MSRVLVACPVVPKHSFGTHNVQARLWDEIDAVKLLLTVTVQNRAVTGPRLALWEMQACLWDEIGTVKLRLTVTVQNRAV</sequence>
<dbReference type="EMBL" id="BGPR01246427">
    <property type="protein sequence ID" value="GBM27626.1"/>
    <property type="molecule type" value="Genomic_DNA"/>
</dbReference>
<gene>
    <name evidence="1" type="ORF">AVEN_102516_1</name>
</gene>
<evidence type="ECO:0000313" key="2">
    <source>
        <dbReference type="Proteomes" id="UP000499080"/>
    </source>
</evidence>
<dbReference type="Proteomes" id="UP000499080">
    <property type="component" value="Unassembled WGS sequence"/>
</dbReference>
<accession>A0A4Y2EH88</accession>
<protein>
    <submittedName>
        <fullName evidence="1">Uncharacterized protein</fullName>
    </submittedName>
</protein>
<comment type="caution">
    <text evidence="1">The sequence shown here is derived from an EMBL/GenBank/DDBJ whole genome shotgun (WGS) entry which is preliminary data.</text>
</comment>
<keyword evidence="2" id="KW-1185">Reference proteome</keyword>
<organism evidence="1 2">
    <name type="scientific">Araneus ventricosus</name>
    <name type="common">Orbweaver spider</name>
    <name type="synonym">Epeira ventricosa</name>
    <dbReference type="NCBI Taxonomy" id="182803"/>
    <lineage>
        <taxon>Eukaryota</taxon>
        <taxon>Metazoa</taxon>
        <taxon>Ecdysozoa</taxon>
        <taxon>Arthropoda</taxon>
        <taxon>Chelicerata</taxon>
        <taxon>Arachnida</taxon>
        <taxon>Araneae</taxon>
        <taxon>Araneomorphae</taxon>
        <taxon>Entelegynae</taxon>
        <taxon>Araneoidea</taxon>
        <taxon>Araneidae</taxon>
        <taxon>Araneus</taxon>
    </lineage>
</organism>
<dbReference type="AlphaFoldDB" id="A0A4Y2EH88"/>
<name>A0A4Y2EH88_ARAVE</name>